<dbReference type="EMBL" id="JASBWV010000025">
    <property type="protein sequence ID" value="KAJ9119329.1"/>
    <property type="molecule type" value="Genomic_DNA"/>
</dbReference>
<reference evidence="1" key="1">
    <citation type="submission" date="2023-04" db="EMBL/GenBank/DDBJ databases">
        <title>Draft Genome sequencing of Naganishia species isolated from polar environments using Oxford Nanopore Technology.</title>
        <authorList>
            <person name="Leo P."/>
            <person name="Venkateswaran K."/>
        </authorList>
    </citation>
    <scope>NUCLEOTIDE SEQUENCE</scope>
    <source>
        <strain evidence="1">DBVPG 5303</strain>
    </source>
</reference>
<evidence type="ECO:0000313" key="2">
    <source>
        <dbReference type="Proteomes" id="UP001234202"/>
    </source>
</evidence>
<evidence type="ECO:0000313" key="1">
    <source>
        <dbReference type="EMBL" id="KAJ9119329.1"/>
    </source>
</evidence>
<dbReference type="Proteomes" id="UP001234202">
    <property type="component" value="Unassembled WGS sequence"/>
</dbReference>
<sequence length="349" mass="35860">MDTAERNAGEPSVPPSLTTTGTTRTTQTPSPMEIDPPSAQPHGIDQAQPQTSHEQNEQLQASVEDTPEPFVSTSAHQRMDEPLLEETSVPAPASGRDSVAESEVRSGASVVGTKGQAGRSSVAGSEETRLATPGDVDTTMVSQAPAQTSSILSSSPTPALQSLETHSTLSSAALAPALPSALPITTTTETTAIPPTYNSLESESASTPGNAEEAQHLPNTNTNENGNENGNGNRNGNETTQEKDLPSIPIENARQPYSSSSGASSSTAGRVPRGGQGQGQGQGMGMSAGGGPGGAAGAAARGMPMCAFFFLTLLCDTNSHCWPITDFALRSIRLSSIVRCTLSTDLFLG</sequence>
<protein>
    <submittedName>
        <fullName evidence="1">Uncharacterized protein</fullName>
    </submittedName>
</protein>
<proteinExistence type="predicted"/>
<accession>A0ACC2X7E1</accession>
<comment type="caution">
    <text evidence="1">The sequence shown here is derived from an EMBL/GenBank/DDBJ whole genome shotgun (WGS) entry which is preliminary data.</text>
</comment>
<name>A0ACC2X7E1_9TREE</name>
<keyword evidence="2" id="KW-1185">Reference proteome</keyword>
<organism evidence="1 2">
    <name type="scientific">Naganishia onofrii</name>
    <dbReference type="NCBI Taxonomy" id="1851511"/>
    <lineage>
        <taxon>Eukaryota</taxon>
        <taxon>Fungi</taxon>
        <taxon>Dikarya</taxon>
        <taxon>Basidiomycota</taxon>
        <taxon>Agaricomycotina</taxon>
        <taxon>Tremellomycetes</taxon>
        <taxon>Filobasidiales</taxon>
        <taxon>Filobasidiaceae</taxon>
        <taxon>Naganishia</taxon>
    </lineage>
</organism>
<gene>
    <name evidence="1" type="ORF">QFC24_005800</name>
</gene>